<dbReference type="InterPro" id="IPR037977">
    <property type="entry name" value="CBD_Afadin"/>
</dbReference>
<dbReference type="CDD" id="cd06789">
    <property type="entry name" value="PDZ_AFDN-like"/>
    <property type="match status" value="1"/>
</dbReference>
<evidence type="ECO:0000259" key="3">
    <source>
        <dbReference type="PROSITE" id="PS50106"/>
    </source>
</evidence>
<dbReference type="GO" id="GO:0032880">
    <property type="term" value="P:regulation of protein localization"/>
    <property type="evidence" value="ECO:0007669"/>
    <property type="project" value="TreeGrafter"/>
</dbReference>
<dbReference type="PANTHER" id="PTHR10398:SF2">
    <property type="entry name" value="AFADIN"/>
    <property type="match status" value="1"/>
</dbReference>
<dbReference type="GO" id="GO:0005912">
    <property type="term" value="C:adherens junction"/>
    <property type="evidence" value="ECO:0007669"/>
    <property type="project" value="TreeGrafter"/>
</dbReference>
<feature type="compositionally biased region" description="Basic residues" evidence="2">
    <location>
        <begin position="160"/>
        <end position="171"/>
    </location>
</feature>
<feature type="domain" description="Ras-associating" evidence="4">
    <location>
        <begin position="36"/>
        <end position="133"/>
    </location>
</feature>
<feature type="compositionally biased region" description="Polar residues" evidence="2">
    <location>
        <begin position="886"/>
        <end position="904"/>
    </location>
</feature>
<dbReference type="GO" id="GO:0007165">
    <property type="term" value="P:signal transduction"/>
    <property type="evidence" value="ECO:0007669"/>
    <property type="project" value="InterPro"/>
</dbReference>
<evidence type="ECO:0000256" key="1">
    <source>
        <dbReference type="SAM" id="Coils"/>
    </source>
</evidence>
<dbReference type="InterPro" id="IPR000159">
    <property type="entry name" value="RA_dom"/>
</dbReference>
<dbReference type="InterPro" id="IPR036034">
    <property type="entry name" value="PDZ_sf"/>
</dbReference>
<feature type="region of interest" description="Disordered" evidence="2">
    <location>
        <begin position="918"/>
        <end position="937"/>
    </location>
</feature>
<dbReference type="SUPFAM" id="SSF54236">
    <property type="entry name" value="Ubiquitin-like"/>
    <property type="match status" value="1"/>
</dbReference>
<keyword evidence="1" id="KW-0175">Coiled coil</keyword>
<feature type="compositionally biased region" description="Acidic residues" evidence="2">
    <location>
        <begin position="1098"/>
        <end position="1108"/>
    </location>
</feature>
<gene>
    <name evidence="6" type="ORF">D4764_16G0002550</name>
</gene>
<feature type="region of interest" description="Disordered" evidence="2">
    <location>
        <begin position="871"/>
        <end position="913"/>
    </location>
</feature>
<dbReference type="Gene3D" id="3.10.20.90">
    <property type="entry name" value="Phosphatidylinositol 3-kinase Catalytic Subunit, Chain A, domain 1"/>
    <property type="match status" value="1"/>
</dbReference>
<evidence type="ECO:0000256" key="2">
    <source>
        <dbReference type="SAM" id="MobiDB-lite"/>
    </source>
</evidence>
<dbReference type="PANTHER" id="PTHR10398">
    <property type="entry name" value="AFADIN"/>
    <property type="match status" value="1"/>
</dbReference>
<feature type="compositionally biased region" description="Basic and acidic residues" evidence="2">
    <location>
        <begin position="1025"/>
        <end position="1040"/>
    </location>
</feature>
<dbReference type="SMART" id="SM00314">
    <property type="entry name" value="RA"/>
    <property type="match status" value="1"/>
</dbReference>
<proteinExistence type="predicted"/>
<dbReference type="PROSITE" id="PS50200">
    <property type="entry name" value="RA"/>
    <property type="match status" value="1"/>
</dbReference>
<evidence type="ECO:0000313" key="6">
    <source>
        <dbReference type="EMBL" id="TWW71758.1"/>
    </source>
</evidence>
<evidence type="ECO:0000259" key="4">
    <source>
        <dbReference type="PROSITE" id="PS50200"/>
    </source>
</evidence>
<feature type="region of interest" description="Disordered" evidence="2">
    <location>
        <begin position="969"/>
        <end position="991"/>
    </location>
</feature>
<protein>
    <submittedName>
        <fullName evidence="6">Afadin Afadin adherens junction formation factor</fullName>
    </submittedName>
</protein>
<feature type="region of interest" description="Disordered" evidence="2">
    <location>
        <begin position="1004"/>
        <end position="1040"/>
    </location>
</feature>
<dbReference type="PROSITE" id="PS51126">
    <property type="entry name" value="DILUTE"/>
    <property type="match status" value="1"/>
</dbReference>
<keyword evidence="7" id="KW-1185">Reference proteome</keyword>
<dbReference type="SMART" id="SM01132">
    <property type="entry name" value="DIL"/>
    <property type="match status" value="1"/>
</dbReference>
<accession>A0A5C6NY79</accession>
<dbReference type="Pfam" id="PF00595">
    <property type="entry name" value="PDZ"/>
    <property type="match status" value="1"/>
</dbReference>
<evidence type="ECO:0000313" key="7">
    <source>
        <dbReference type="Proteomes" id="UP000324091"/>
    </source>
</evidence>
<feature type="compositionally biased region" description="Basic and acidic residues" evidence="2">
    <location>
        <begin position="172"/>
        <end position="184"/>
    </location>
</feature>
<comment type="caution">
    <text evidence="6">The sequence shown here is derived from an EMBL/GenBank/DDBJ whole genome shotgun (WGS) entry which is preliminary data.</text>
</comment>
<organism evidence="6 7">
    <name type="scientific">Takifugu flavidus</name>
    <name type="common">sansaifugu</name>
    <dbReference type="NCBI Taxonomy" id="433684"/>
    <lineage>
        <taxon>Eukaryota</taxon>
        <taxon>Metazoa</taxon>
        <taxon>Chordata</taxon>
        <taxon>Craniata</taxon>
        <taxon>Vertebrata</taxon>
        <taxon>Euteleostomi</taxon>
        <taxon>Actinopterygii</taxon>
        <taxon>Neopterygii</taxon>
        <taxon>Teleostei</taxon>
        <taxon>Neoteleostei</taxon>
        <taxon>Acanthomorphata</taxon>
        <taxon>Eupercaria</taxon>
        <taxon>Tetraodontiformes</taxon>
        <taxon>Tetradontoidea</taxon>
        <taxon>Tetraodontidae</taxon>
        <taxon>Takifugu</taxon>
    </lineage>
</organism>
<dbReference type="InterPro" id="IPR001478">
    <property type="entry name" value="PDZ"/>
</dbReference>
<dbReference type="SUPFAM" id="SSF50156">
    <property type="entry name" value="PDZ domain-like"/>
    <property type="match status" value="1"/>
</dbReference>
<feature type="compositionally biased region" description="Polar residues" evidence="2">
    <location>
        <begin position="921"/>
        <end position="932"/>
    </location>
</feature>
<dbReference type="Pfam" id="PF00788">
    <property type="entry name" value="RA"/>
    <property type="match status" value="1"/>
</dbReference>
<dbReference type="AlphaFoldDB" id="A0A5C6NY79"/>
<sequence>MPEEQEREKLAQVIRQWNNKRLDLFEISQPDERLEFHGVMRFYFEDQDGGNVATKCLRVCSSSSTREVIEMLSEKFRPNVKVPMGNHSLYEIHKSKDNPTERKLDLDEKPLAVQLNWTTDNREGRFMLKTDKDRLEVKKPSENFQEKDKGGVIQSFKRTLSRKEKKNKNKASHQDSGDEAETTKKAGVKKLSGEKEQQQILGGLRPDASPQLPIQIEFCDKSEDAVLSAVISSPSSSSLPCRLLPAYILYAAGRFALQQHHRRGAQVRGPSHRVTRITNKMVAMMREVIQARDQKIQRESGQQAIAGTLAFWMANASELLNFLKHDTELSPLTRQSQLDLSHLVHSAYSCLVRCLQNALRSHLPTFLVDPEQHGSLPLGIETVLNTLVNSMSLLRRCRVNPALTIQLFSQLFHFISAWIFNQLVNPRAGASGLRSYYWGAALRHRLVAIEAWAERQGLELAAHCHLGHIIQATSLLTMSKYSVKDAKDIQNSCFKLNSLQLRALLAGYLYANNEPHIPPELIEAVAAAAEASADQLIRSEGWDVQLEESLDLRLPFLLPEGGFSCDTMTGIPPGLLQFLEPVSQKGLCSLTVQTNSEGIWTVHFPKSTSAPCTVEQAEPEVVPVTLNKPLNSGMGISIVAAKGAGQDHLGIYIKSIVKGGPGERNGRLTAGDQLLSVDGHSLVGISQERAAAIMMKTGPVVTLKVAKFAASHHGLGPLLSEHTSEQNSGGGEGYVNPKSTAFMLHSLNPQCLEHLHGNSRRKKEQLMQRNRQLYRSHPNITECFEDRTEQIEGKNISAVSSLNLCTNTFPREYLTLPTLKSQEKNQPKSSQVHQTSTFLNLQCSSQKSSMRQAMSQESLYLDKSQNLWEQNDRRGKQTRIHDSSFPIRSSSSAHNILSDGSSPTEEPRSSRLSAAAVWRTPLSQQQTPSNQPKRIDIPLTRAVKTPTNHQTIRINQNFPVNRNVLSPPHPAHDIYACPTPANKKPPQSSLSPLQLRTSTLEDGFTPTKHVSFQDPPAQQGHRPKTHPELGSDRWKGKEAQGQIEKEKELFETERLEQEVQRLQVKEELTLEENDRLRRLSLEWQFQKRLQEIQKRRDDDEEEEDEDLDTMLAINQMERRTQASSS</sequence>
<dbReference type="Pfam" id="PF01843">
    <property type="entry name" value="DIL"/>
    <property type="match status" value="1"/>
</dbReference>
<dbReference type="Proteomes" id="UP000324091">
    <property type="component" value="Chromosome 16"/>
</dbReference>
<dbReference type="CDD" id="cd15471">
    <property type="entry name" value="Myo5p-like_CBD_afadin"/>
    <property type="match status" value="1"/>
</dbReference>
<dbReference type="PROSITE" id="PS50106">
    <property type="entry name" value="PDZ"/>
    <property type="match status" value="1"/>
</dbReference>
<dbReference type="Gene3D" id="2.30.42.10">
    <property type="match status" value="1"/>
</dbReference>
<feature type="region of interest" description="Disordered" evidence="2">
    <location>
        <begin position="160"/>
        <end position="208"/>
    </location>
</feature>
<feature type="domain" description="PDZ" evidence="3">
    <location>
        <begin position="623"/>
        <end position="709"/>
    </location>
</feature>
<dbReference type="InterPro" id="IPR029071">
    <property type="entry name" value="Ubiquitin-like_domsf"/>
</dbReference>
<feature type="coiled-coil region" evidence="1">
    <location>
        <begin position="1045"/>
        <end position="1072"/>
    </location>
</feature>
<evidence type="ECO:0000259" key="5">
    <source>
        <dbReference type="PROSITE" id="PS51126"/>
    </source>
</evidence>
<dbReference type="InterPro" id="IPR002710">
    <property type="entry name" value="Dilute_dom"/>
</dbReference>
<feature type="region of interest" description="Disordered" evidence="2">
    <location>
        <begin position="1091"/>
        <end position="1125"/>
    </location>
</feature>
<reference evidence="6 7" key="1">
    <citation type="submission" date="2019-04" db="EMBL/GenBank/DDBJ databases">
        <title>Chromosome genome assembly for Takifugu flavidus.</title>
        <authorList>
            <person name="Xiao S."/>
        </authorList>
    </citation>
    <scope>NUCLEOTIDE SEQUENCE [LARGE SCALE GENOMIC DNA]</scope>
    <source>
        <strain evidence="6">HTHZ2018</strain>
        <tissue evidence="6">Muscle</tissue>
    </source>
</reference>
<dbReference type="GO" id="GO:0050839">
    <property type="term" value="F:cell adhesion molecule binding"/>
    <property type="evidence" value="ECO:0007669"/>
    <property type="project" value="TreeGrafter"/>
</dbReference>
<feature type="domain" description="Dilute" evidence="5">
    <location>
        <begin position="279"/>
        <end position="531"/>
    </location>
</feature>
<feature type="compositionally biased region" description="Basic and acidic residues" evidence="2">
    <location>
        <begin position="1116"/>
        <end position="1125"/>
    </location>
</feature>
<dbReference type="EMBL" id="RHFK02000008">
    <property type="protein sequence ID" value="TWW71758.1"/>
    <property type="molecule type" value="Genomic_DNA"/>
</dbReference>
<name>A0A5C6NY79_9TELE</name>
<dbReference type="InterPro" id="IPR028842">
    <property type="entry name" value="Afadin"/>
</dbReference>
<feature type="compositionally biased region" description="Basic and acidic residues" evidence="2">
    <location>
        <begin position="871"/>
        <end position="882"/>
    </location>
</feature>
<dbReference type="SMART" id="SM00228">
    <property type="entry name" value="PDZ"/>
    <property type="match status" value="1"/>
</dbReference>